<sequence length="645" mass="73271">MDRPDWAWMYQSCVHPCYLIEVDKFIEAANKHATKTNSVGIICPCRICKNEMVAREHKTVRSHLICHGFVKHYHTWIYHGEEKIMYEFISDDEDMDAEIFLAARANYVDAVDNNESVEHNEGVYESIPAGCSSDLGDDCDQDEDDLEEMLKHFEADVIHRHAKGLEHFEAVKDATKQSVYDKSKGCPAHWSQLRFVIELLILKAKYGWSDSSFNDLLMLLAWLLPKPNFVPANTYRSKKVISPLTMGVEIIHACPNHCILYRGKEFKDLEKCSTCGASCYKNNEVFTGQDDQGPGIGKKRKKGSRKNVALPEEEVQTCLGIDENQRKIPALVMCNTKGFWREEDEAHLTAAWVEAVAGSGSVNEPLVVATARSSGHGPWWRSDVSVVKKMDKHSEQDALFGSYEEVFGVDDEHDTLPSDDEEQEDYLVDPFADILQADKAARELAKDPNYDPNVEATKEGDETMGSRTATSSDKKKKRGHRSKNKVPDTIYIVNKLGPTGQPIDPPSVTAKFSNTIGALVRTWLDPSIKDWRPVAGGTKTFIWNELQKVFRFPKGTEDLAQSFAMKQTGNKEHGGRVRGISSKVNWKEGFVQDRARYKRHDRFREMIREEAKAIFAERFAAYYVNPVDQLEIERHSHKDSRKTQI</sequence>
<feature type="compositionally biased region" description="Basic residues" evidence="1">
    <location>
        <begin position="474"/>
        <end position="484"/>
    </location>
</feature>
<dbReference type="InterPro" id="IPR029480">
    <property type="entry name" value="Transpos_assoc"/>
</dbReference>
<protein>
    <recommendedName>
        <fullName evidence="2">Transposase-associated domain-containing protein</fullName>
    </recommendedName>
</protein>
<organism evidence="3 4">
    <name type="scientific">Paspalum notatum var. saurae</name>
    <dbReference type="NCBI Taxonomy" id="547442"/>
    <lineage>
        <taxon>Eukaryota</taxon>
        <taxon>Viridiplantae</taxon>
        <taxon>Streptophyta</taxon>
        <taxon>Embryophyta</taxon>
        <taxon>Tracheophyta</taxon>
        <taxon>Spermatophyta</taxon>
        <taxon>Magnoliopsida</taxon>
        <taxon>Liliopsida</taxon>
        <taxon>Poales</taxon>
        <taxon>Poaceae</taxon>
        <taxon>PACMAD clade</taxon>
        <taxon>Panicoideae</taxon>
        <taxon>Andropogonodae</taxon>
        <taxon>Paspaleae</taxon>
        <taxon>Paspalinae</taxon>
        <taxon>Paspalum</taxon>
    </lineage>
</organism>
<evidence type="ECO:0000256" key="1">
    <source>
        <dbReference type="SAM" id="MobiDB-lite"/>
    </source>
</evidence>
<dbReference type="AlphaFoldDB" id="A0AAQ3XFJ1"/>
<dbReference type="EMBL" id="CP144754">
    <property type="protein sequence ID" value="WVZ96415.1"/>
    <property type="molecule type" value="Genomic_DNA"/>
</dbReference>
<evidence type="ECO:0000313" key="3">
    <source>
        <dbReference type="EMBL" id="WVZ96415.1"/>
    </source>
</evidence>
<name>A0AAQ3XFJ1_PASNO</name>
<dbReference type="PANTHER" id="PTHR10775">
    <property type="entry name" value="OS08G0208400 PROTEIN"/>
    <property type="match status" value="1"/>
</dbReference>
<feature type="region of interest" description="Disordered" evidence="1">
    <location>
        <begin position="443"/>
        <end position="484"/>
    </location>
</feature>
<evidence type="ECO:0000259" key="2">
    <source>
        <dbReference type="Pfam" id="PF13963"/>
    </source>
</evidence>
<dbReference type="PANTHER" id="PTHR10775:SF189">
    <property type="entry name" value="OS03G0380600 PROTEIN"/>
    <property type="match status" value="1"/>
</dbReference>
<dbReference type="Pfam" id="PF13963">
    <property type="entry name" value="Transpos_assoc"/>
    <property type="match status" value="1"/>
</dbReference>
<reference evidence="3 4" key="1">
    <citation type="submission" date="2024-02" db="EMBL/GenBank/DDBJ databases">
        <title>High-quality chromosome-scale genome assembly of Pensacola bahiagrass (Paspalum notatum Flugge var. saurae).</title>
        <authorList>
            <person name="Vega J.M."/>
            <person name="Podio M."/>
            <person name="Orjuela J."/>
            <person name="Siena L.A."/>
            <person name="Pessino S.C."/>
            <person name="Combes M.C."/>
            <person name="Mariac C."/>
            <person name="Albertini E."/>
            <person name="Pupilli F."/>
            <person name="Ortiz J.P.A."/>
            <person name="Leblanc O."/>
        </authorList>
    </citation>
    <scope>NUCLEOTIDE SEQUENCE [LARGE SCALE GENOMIC DNA]</scope>
    <source>
        <strain evidence="3">R1</strain>
        <tissue evidence="3">Leaf</tissue>
    </source>
</reference>
<accession>A0AAQ3XFJ1</accession>
<proteinExistence type="predicted"/>
<feature type="domain" description="Transposase-associated" evidence="2">
    <location>
        <begin position="7"/>
        <end position="81"/>
    </location>
</feature>
<evidence type="ECO:0000313" key="4">
    <source>
        <dbReference type="Proteomes" id="UP001341281"/>
    </source>
</evidence>
<keyword evidence="4" id="KW-1185">Reference proteome</keyword>
<gene>
    <name evidence="3" type="ORF">U9M48_042053</name>
</gene>
<dbReference type="Proteomes" id="UP001341281">
    <property type="component" value="Chromosome 10"/>
</dbReference>